<dbReference type="AlphaFoldDB" id="A0A6A4VE56"/>
<keyword evidence="11" id="KW-1185">Reference proteome</keyword>
<keyword evidence="4" id="KW-0949">S-adenosyl-L-methionine</keyword>
<dbReference type="PANTHER" id="PTHR45814:SF2">
    <property type="entry name" value="HISTONE-LYSINE N-METHYLTRANSFERASE SETD1"/>
    <property type="match status" value="1"/>
</dbReference>
<evidence type="ECO:0000256" key="7">
    <source>
        <dbReference type="ARBA" id="ARBA00023242"/>
    </source>
</evidence>
<feature type="compositionally biased region" description="Low complexity" evidence="8">
    <location>
        <begin position="404"/>
        <end position="416"/>
    </location>
</feature>
<dbReference type="GO" id="GO:0048188">
    <property type="term" value="C:Set1C/COMPASS complex"/>
    <property type="evidence" value="ECO:0007669"/>
    <property type="project" value="TreeGrafter"/>
</dbReference>
<evidence type="ECO:0000256" key="5">
    <source>
        <dbReference type="ARBA" id="ARBA00022853"/>
    </source>
</evidence>
<feature type="domain" description="RRM" evidence="9">
    <location>
        <begin position="74"/>
        <end position="147"/>
    </location>
</feature>
<keyword evidence="6" id="KW-0694">RNA-binding</keyword>
<keyword evidence="3 10" id="KW-0808">Transferase</keyword>
<dbReference type="PANTHER" id="PTHR45814">
    <property type="entry name" value="HISTONE-LYSINE N-METHYLTRANSFERASE SETD1"/>
    <property type="match status" value="1"/>
</dbReference>
<gene>
    <name evidence="10" type="primary">Set1_1</name>
    <name evidence="10" type="ORF">FJT64_012988</name>
</gene>
<feature type="compositionally biased region" description="Low complexity" evidence="8">
    <location>
        <begin position="257"/>
        <end position="268"/>
    </location>
</feature>
<protein>
    <submittedName>
        <fullName evidence="10">Histone-lysine N-methyltransferase SETD1</fullName>
    </submittedName>
</protein>
<dbReference type="SUPFAM" id="SSF54928">
    <property type="entry name" value="RNA-binding domain, RBD"/>
    <property type="match status" value="1"/>
</dbReference>
<feature type="region of interest" description="Disordered" evidence="8">
    <location>
        <begin position="257"/>
        <end position="292"/>
    </location>
</feature>
<dbReference type="GO" id="GO:0032259">
    <property type="term" value="P:methylation"/>
    <property type="evidence" value="ECO:0007669"/>
    <property type="project" value="UniProtKB-KW"/>
</dbReference>
<evidence type="ECO:0000256" key="4">
    <source>
        <dbReference type="ARBA" id="ARBA00022691"/>
    </source>
</evidence>
<sequence>MDKPVGDKAVGKLDESIFKRYDGKVPNDSTYPTVQVRDPRSALTRIRSRIEATELTVPKFRIDDHYVGAPPPLEVSITNINDNIDKAFLAEMVHECGELDELMIFYHPRTNKHLGLAQLVFRFVQGAKACVETLNKKSVMGKVLSVFLDPFGAKVRQMYNDLLEDRPVPREERPPAREDPLAVWTEPERHDPPEPEHHEPEPEPEPARVPAVVAPPPAVPFGREDSGQRMDLDTRIALLLQHKSKRSLAPSFAQLLDSGGEAASSESMSDSEHSSDDEPPPPLSVTPSPFLSRESYLQSHRLACDRLAELRADRPSWQRQRSSLEGLRSLQELGRRLGVLDVDDSARTRRRRRRRRPREPPEPPPPPPLPPPVNGAPEPPPPPPLPPGFEPPLPPFPPPDGDDPGYPCWRPPDWVYPYPPPPGYHAYGAPPVPAEPPPPDYDGAPPPVEAERLTPEAVAQ</sequence>
<dbReference type="InterPro" id="IPR000504">
    <property type="entry name" value="RRM_dom"/>
</dbReference>
<evidence type="ECO:0000256" key="2">
    <source>
        <dbReference type="ARBA" id="ARBA00022603"/>
    </source>
</evidence>
<evidence type="ECO:0000313" key="10">
    <source>
        <dbReference type="EMBL" id="KAF0288682.1"/>
    </source>
</evidence>
<organism evidence="10 11">
    <name type="scientific">Amphibalanus amphitrite</name>
    <name type="common">Striped barnacle</name>
    <name type="synonym">Balanus amphitrite</name>
    <dbReference type="NCBI Taxonomy" id="1232801"/>
    <lineage>
        <taxon>Eukaryota</taxon>
        <taxon>Metazoa</taxon>
        <taxon>Ecdysozoa</taxon>
        <taxon>Arthropoda</taxon>
        <taxon>Crustacea</taxon>
        <taxon>Multicrustacea</taxon>
        <taxon>Cirripedia</taxon>
        <taxon>Thoracica</taxon>
        <taxon>Thoracicalcarea</taxon>
        <taxon>Balanomorpha</taxon>
        <taxon>Balanoidea</taxon>
        <taxon>Balanidae</taxon>
        <taxon>Amphibalaninae</taxon>
        <taxon>Amphibalanus</taxon>
    </lineage>
</organism>
<evidence type="ECO:0000313" key="11">
    <source>
        <dbReference type="Proteomes" id="UP000440578"/>
    </source>
</evidence>
<dbReference type="EMBL" id="VIIS01002087">
    <property type="protein sequence ID" value="KAF0288682.1"/>
    <property type="molecule type" value="Genomic_DNA"/>
</dbReference>
<dbReference type="Pfam" id="PF00076">
    <property type="entry name" value="RRM_1"/>
    <property type="match status" value="1"/>
</dbReference>
<dbReference type="Proteomes" id="UP000440578">
    <property type="component" value="Unassembled WGS sequence"/>
</dbReference>
<keyword evidence="7" id="KW-0539">Nucleus</keyword>
<accession>A0A6A4VE56</accession>
<comment type="subcellular location">
    <subcellularLocation>
        <location evidence="1">Nucleus</location>
    </subcellularLocation>
</comment>
<dbReference type="InterPro" id="IPR012677">
    <property type="entry name" value="Nucleotide-bd_a/b_plait_sf"/>
</dbReference>
<feature type="region of interest" description="Disordered" evidence="8">
    <location>
        <begin position="310"/>
        <end position="460"/>
    </location>
</feature>
<feature type="compositionally biased region" description="Basic and acidic residues" evidence="8">
    <location>
        <begin position="166"/>
        <end position="201"/>
    </location>
</feature>
<dbReference type="SMART" id="SM00360">
    <property type="entry name" value="RRM"/>
    <property type="match status" value="1"/>
</dbReference>
<dbReference type="GO" id="GO:0003723">
    <property type="term" value="F:RNA binding"/>
    <property type="evidence" value="ECO:0007669"/>
    <property type="project" value="UniProtKB-KW"/>
</dbReference>
<proteinExistence type="predicted"/>
<evidence type="ECO:0000256" key="1">
    <source>
        <dbReference type="ARBA" id="ARBA00004123"/>
    </source>
</evidence>
<feature type="compositionally biased region" description="Basic residues" evidence="8">
    <location>
        <begin position="348"/>
        <end position="357"/>
    </location>
</feature>
<name>A0A6A4VE56_AMPAM</name>
<feature type="region of interest" description="Disordered" evidence="8">
    <location>
        <begin position="166"/>
        <end position="228"/>
    </location>
</feature>
<evidence type="ECO:0000256" key="8">
    <source>
        <dbReference type="SAM" id="MobiDB-lite"/>
    </source>
</evidence>
<dbReference type="CDD" id="cd12304">
    <property type="entry name" value="RRM_Set1"/>
    <property type="match status" value="1"/>
</dbReference>
<feature type="compositionally biased region" description="Pro residues" evidence="8">
    <location>
        <begin position="362"/>
        <end position="399"/>
    </location>
</feature>
<evidence type="ECO:0000256" key="3">
    <source>
        <dbReference type="ARBA" id="ARBA00022679"/>
    </source>
</evidence>
<dbReference type="InterPro" id="IPR035979">
    <property type="entry name" value="RBD_domain_sf"/>
</dbReference>
<feature type="compositionally biased region" description="Pro residues" evidence="8">
    <location>
        <begin position="430"/>
        <end position="448"/>
    </location>
</feature>
<dbReference type="InterPro" id="IPR044570">
    <property type="entry name" value="Set1-like"/>
</dbReference>
<keyword evidence="5" id="KW-0156">Chromatin regulator</keyword>
<keyword evidence="2 10" id="KW-0489">Methyltransferase</keyword>
<evidence type="ECO:0000259" key="9">
    <source>
        <dbReference type="SMART" id="SM00360"/>
    </source>
</evidence>
<dbReference type="GO" id="GO:0042800">
    <property type="term" value="F:histone H3K4 methyltransferase activity"/>
    <property type="evidence" value="ECO:0007669"/>
    <property type="project" value="InterPro"/>
</dbReference>
<evidence type="ECO:0000256" key="6">
    <source>
        <dbReference type="ARBA" id="ARBA00022884"/>
    </source>
</evidence>
<reference evidence="10 11" key="1">
    <citation type="submission" date="2019-07" db="EMBL/GenBank/DDBJ databases">
        <title>Draft genome assembly of a fouling barnacle, Amphibalanus amphitrite (Darwin, 1854): The first reference genome for Thecostraca.</title>
        <authorList>
            <person name="Kim W."/>
        </authorList>
    </citation>
    <scope>NUCLEOTIDE SEQUENCE [LARGE SCALE GENOMIC DNA]</scope>
    <source>
        <strain evidence="10">SNU_AA5</strain>
        <tissue evidence="10">Soma without cirri and trophi</tissue>
    </source>
</reference>
<dbReference type="Gene3D" id="3.30.70.330">
    <property type="match status" value="1"/>
</dbReference>
<comment type="caution">
    <text evidence="10">The sequence shown here is derived from an EMBL/GenBank/DDBJ whole genome shotgun (WGS) entry which is preliminary data.</text>
</comment>
<dbReference type="OrthoDB" id="308383at2759"/>